<dbReference type="GO" id="GO:0016791">
    <property type="term" value="F:phosphatase activity"/>
    <property type="evidence" value="ECO:0007669"/>
    <property type="project" value="TreeGrafter"/>
</dbReference>
<evidence type="ECO:0000256" key="2">
    <source>
        <dbReference type="SAM" id="MobiDB-lite"/>
    </source>
</evidence>
<reference evidence="4 5" key="1">
    <citation type="submission" date="2009-02" db="EMBL/GenBank/DDBJ databases">
        <title>Annotation of Streptomyces hygroscopicus strain ATCC 53653.</title>
        <authorList>
            <consortium name="The Broad Institute Genome Sequencing Platform"/>
            <consortium name="Broad Institute Microbial Sequencing Center"/>
            <person name="Fischbach M."/>
            <person name="Godfrey P."/>
            <person name="Ward D."/>
            <person name="Young S."/>
            <person name="Zeng Q."/>
            <person name="Koehrsen M."/>
            <person name="Alvarado L."/>
            <person name="Berlin A.M."/>
            <person name="Bochicchio J."/>
            <person name="Borenstein D."/>
            <person name="Chapman S.B."/>
            <person name="Chen Z."/>
            <person name="Engels R."/>
            <person name="Freedman E."/>
            <person name="Gellesch M."/>
            <person name="Goldberg J."/>
            <person name="Griggs A."/>
            <person name="Gujja S."/>
            <person name="Heilman E.R."/>
            <person name="Heiman D.I."/>
            <person name="Hepburn T.A."/>
            <person name="Howarth C."/>
            <person name="Jen D."/>
            <person name="Larson L."/>
            <person name="Lewis B."/>
            <person name="Mehta T."/>
            <person name="Park D."/>
            <person name="Pearson M."/>
            <person name="Richards J."/>
            <person name="Roberts A."/>
            <person name="Saif S."/>
            <person name="Shea T.D."/>
            <person name="Shenoy N."/>
            <person name="Sisk P."/>
            <person name="Stolte C."/>
            <person name="Sykes S.N."/>
            <person name="Thomson T."/>
            <person name="Walk T."/>
            <person name="White J."/>
            <person name="Yandava C."/>
            <person name="Straight P."/>
            <person name="Clardy J."/>
            <person name="Hung D."/>
            <person name="Kolter R."/>
            <person name="Mekalanos J."/>
            <person name="Walker S."/>
            <person name="Walsh C.T."/>
            <person name="Wieland-Brown L.C."/>
            <person name="Haas B."/>
            <person name="Nusbaum C."/>
            <person name="Birren B."/>
        </authorList>
    </citation>
    <scope>NUCLEOTIDE SEQUENCE [LARGE SCALE GENOMIC DNA]</scope>
    <source>
        <strain evidence="4 5">ATCC 53653</strain>
    </source>
</reference>
<dbReference type="SMART" id="SM00331">
    <property type="entry name" value="PP2C_SIG"/>
    <property type="match status" value="1"/>
</dbReference>
<name>D9WMF6_9ACTN</name>
<dbReference type="Pfam" id="PF07228">
    <property type="entry name" value="SpoIIE"/>
    <property type="match status" value="1"/>
</dbReference>
<feature type="region of interest" description="Disordered" evidence="2">
    <location>
        <begin position="420"/>
        <end position="440"/>
    </location>
</feature>
<accession>D9WMF6</accession>
<dbReference type="Gene3D" id="3.60.40.10">
    <property type="entry name" value="PPM-type phosphatase domain"/>
    <property type="match status" value="1"/>
</dbReference>
<sequence>MSAWRTAPSRGRRCPGAFEKQDDVDKISTVEQALHTAAPHALLDVVTAALAEQYGAEQVELRMVDYGMRSLQSVNPETRGGGPETRDMEPVPIQGSPQGRAFGSQEPCVTRHARQDAVTVHLPMTIRGDRLGVLSVRLPGEHDARTRIPHLQAVCAALGREILVAQRDTDLYLLARRATRLTLAAEMQWQLLPGHSCSRPEFSLGAHLEPAYAIFGDNFDWSASADHLTLTITNGMGEGIEASLLTNLAVNALRNARRAGLGLCDQASLADQAVYAHYRGASSVSALLLQFDLATGDVAVVDAGSPRMWRQREGAVEAVRFDAQLPLGMFEDTVYVAEHFTARPGDRLLFGSDGVYEALSPSGESYGERALTRALGNTRLLPPTQVPQAVLHQLAGFRPESPLDDDALVVCLDWYGRKERRGPAQGQQPKTDGGGLWRIR</sequence>
<dbReference type="HOGENOM" id="CLU_043255_0_0_11"/>
<gene>
    <name evidence="4" type="ORF">SSOG_07536</name>
</gene>
<dbReference type="EMBL" id="GG657754">
    <property type="protein sequence ID" value="EFL27822.1"/>
    <property type="molecule type" value="Genomic_DNA"/>
</dbReference>
<dbReference type="PANTHER" id="PTHR43156:SF2">
    <property type="entry name" value="STAGE II SPORULATION PROTEIN E"/>
    <property type="match status" value="1"/>
</dbReference>
<dbReference type="InterPro" id="IPR036457">
    <property type="entry name" value="PPM-type-like_dom_sf"/>
</dbReference>
<dbReference type="STRING" id="457427.SSOG_07536"/>
<keyword evidence="1" id="KW-0378">Hydrolase</keyword>
<dbReference type="Proteomes" id="UP000003963">
    <property type="component" value="Unassembled WGS sequence"/>
</dbReference>
<dbReference type="AlphaFoldDB" id="D9WMF6"/>
<proteinExistence type="predicted"/>
<dbReference type="InterPro" id="IPR052016">
    <property type="entry name" value="Bact_Sigma-Reg"/>
</dbReference>
<protein>
    <submittedName>
        <fullName evidence="4">Putative stage II sporulation protein E (SpoIIE)</fullName>
    </submittedName>
</protein>
<organism evidence="4 5">
    <name type="scientific">Streptomyces himastatinicus ATCC 53653</name>
    <dbReference type="NCBI Taxonomy" id="457427"/>
    <lineage>
        <taxon>Bacteria</taxon>
        <taxon>Bacillati</taxon>
        <taxon>Actinomycetota</taxon>
        <taxon>Actinomycetes</taxon>
        <taxon>Kitasatosporales</taxon>
        <taxon>Streptomycetaceae</taxon>
        <taxon>Streptomyces</taxon>
        <taxon>Streptomyces violaceusniger group</taxon>
    </lineage>
</organism>
<dbReference type="PANTHER" id="PTHR43156">
    <property type="entry name" value="STAGE II SPORULATION PROTEIN E-RELATED"/>
    <property type="match status" value="1"/>
</dbReference>
<evidence type="ECO:0000313" key="4">
    <source>
        <dbReference type="EMBL" id="EFL27822.1"/>
    </source>
</evidence>
<evidence type="ECO:0000259" key="3">
    <source>
        <dbReference type="SMART" id="SM00331"/>
    </source>
</evidence>
<dbReference type="OrthoDB" id="4935951at2"/>
<dbReference type="InterPro" id="IPR001932">
    <property type="entry name" value="PPM-type_phosphatase-like_dom"/>
</dbReference>
<evidence type="ECO:0000313" key="5">
    <source>
        <dbReference type="Proteomes" id="UP000003963"/>
    </source>
</evidence>
<dbReference type="SUPFAM" id="SSF81606">
    <property type="entry name" value="PP2C-like"/>
    <property type="match status" value="1"/>
</dbReference>
<feature type="domain" description="PPM-type phosphatase" evidence="3">
    <location>
        <begin position="199"/>
        <end position="414"/>
    </location>
</feature>
<evidence type="ECO:0000256" key="1">
    <source>
        <dbReference type="ARBA" id="ARBA00022801"/>
    </source>
</evidence>
<keyword evidence="5" id="KW-1185">Reference proteome</keyword>